<dbReference type="InterPro" id="IPR011990">
    <property type="entry name" value="TPR-like_helical_dom_sf"/>
</dbReference>
<comment type="caution">
    <text evidence="2">The sequence shown here is derived from an EMBL/GenBank/DDBJ whole genome shotgun (WGS) entry which is preliminary data.</text>
</comment>
<dbReference type="Gene3D" id="1.25.40.10">
    <property type="entry name" value="Tetratricopeptide repeat domain"/>
    <property type="match status" value="1"/>
</dbReference>
<feature type="chain" id="PRO_5047338422" description="TPR repeat-containing protein" evidence="1">
    <location>
        <begin position="22"/>
        <end position="109"/>
    </location>
</feature>
<keyword evidence="3" id="KW-1185">Reference proteome</keyword>
<reference evidence="2 3" key="1">
    <citation type="submission" date="2023-07" db="EMBL/GenBank/DDBJ databases">
        <title>Alkalimonas sp., MEB108 novel, alkaliphilic bacterium isolated from Lonar Lake, India.</title>
        <authorList>
            <person name="Joshi A."/>
            <person name="Thite S."/>
        </authorList>
    </citation>
    <scope>NUCLEOTIDE SEQUENCE [LARGE SCALE GENOMIC DNA]</scope>
    <source>
        <strain evidence="2 3">MEB108</strain>
    </source>
</reference>
<gene>
    <name evidence="2" type="ORF">QWY20_02570</name>
</gene>
<evidence type="ECO:0000313" key="2">
    <source>
        <dbReference type="EMBL" id="MEE2000323.1"/>
    </source>
</evidence>
<evidence type="ECO:0000313" key="3">
    <source>
        <dbReference type="Proteomes" id="UP001336314"/>
    </source>
</evidence>
<keyword evidence="1" id="KW-0732">Signal</keyword>
<evidence type="ECO:0008006" key="4">
    <source>
        <dbReference type="Google" id="ProtNLM"/>
    </source>
</evidence>
<accession>A0ABU7J1E1</accession>
<organism evidence="2 3">
    <name type="scientific">Alkalimonas cellulosilytica</name>
    <dbReference type="NCBI Taxonomy" id="3058395"/>
    <lineage>
        <taxon>Bacteria</taxon>
        <taxon>Pseudomonadati</taxon>
        <taxon>Pseudomonadota</taxon>
        <taxon>Gammaproteobacteria</taxon>
        <taxon>Alkalimonas</taxon>
    </lineage>
</organism>
<dbReference type="SUPFAM" id="SSF48452">
    <property type="entry name" value="TPR-like"/>
    <property type="match status" value="1"/>
</dbReference>
<protein>
    <recommendedName>
        <fullName evidence="4">TPR repeat-containing protein</fullName>
    </recommendedName>
</protein>
<proteinExistence type="predicted"/>
<evidence type="ECO:0000256" key="1">
    <source>
        <dbReference type="SAM" id="SignalP"/>
    </source>
</evidence>
<dbReference type="RefSeq" id="WP_330127467.1">
    <property type="nucleotide sequence ID" value="NZ_JAUHLI010000002.1"/>
</dbReference>
<feature type="signal peptide" evidence="1">
    <location>
        <begin position="1"/>
        <end position="21"/>
    </location>
</feature>
<dbReference type="EMBL" id="JAUHLI010000002">
    <property type="protein sequence ID" value="MEE2000323.1"/>
    <property type="molecule type" value="Genomic_DNA"/>
</dbReference>
<name>A0ABU7J1E1_9GAMM</name>
<dbReference type="Proteomes" id="UP001336314">
    <property type="component" value="Unassembled WGS sequence"/>
</dbReference>
<sequence>MAGINTLLFSAVLCWSGISLAAASPLEQARALLEQEDYQQLNVLLEPAQRRYRRDASYWYLLGRAAMGLSDTAAAEKHLKKATELQSDRAEYQFWTVKAAAIRHKTSIC</sequence>